<evidence type="ECO:0000313" key="6">
    <source>
        <dbReference type="EMBL" id="AWV89973.1"/>
    </source>
</evidence>
<dbReference type="OrthoDB" id="9808559at2"/>
<evidence type="ECO:0000256" key="3">
    <source>
        <dbReference type="ARBA" id="ARBA00023004"/>
    </source>
</evidence>
<dbReference type="GO" id="GO:0051539">
    <property type="term" value="F:4 iron, 4 sulfur cluster binding"/>
    <property type="evidence" value="ECO:0007669"/>
    <property type="project" value="UniProtKB-KW"/>
</dbReference>
<dbReference type="RefSeq" id="WP_111335079.1">
    <property type="nucleotide sequence ID" value="NZ_CP030032.1"/>
</dbReference>
<keyword evidence="7" id="KW-1185">Reference proteome</keyword>
<feature type="compositionally biased region" description="Basic and acidic residues" evidence="5">
    <location>
        <begin position="1"/>
        <end position="10"/>
    </location>
</feature>
<dbReference type="CDD" id="cd16373">
    <property type="entry name" value="DMSOR_beta_like"/>
    <property type="match status" value="1"/>
</dbReference>
<keyword evidence="1" id="KW-0004">4Fe-4S</keyword>
<dbReference type="AlphaFoldDB" id="A0A2Z4FLY1"/>
<evidence type="ECO:0000256" key="4">
    <source>
        <dbReference type="ARBA" id="ARBA00023014"/>
    </source>
</evidence>
<dbReference type="InterPro" id="IPR050157">
    <property type="entry name" value="PSI_iron-sulfur_center"/>
</dbReference>
<evidence type="ECO:0000256" key="5">
    <source>
        <dbReference type="SAM" id="MobiDB-lite"/>
    </source>
</evidence>
<evidence type="ECO:0000256" key="2">
    <source>
        <dbReference type="ARBA" id="ARBA00022723"/>
    </source>
</evidence>
<keyword evidence="3" id="KW-0408">Iron</keyword>
<gene>
    <name evidence="6" type="ORF">DN745_11750</name>
</gene>
<dbReference type="PROSITE" id="PS00198">
    <property type="entry name" value="4FE4S_FER_1"/>
    <property type="match status" value="2"/>
</dbReference>
<sequence>MFDWFKKKDANTQSDADEKDEKRRYNRRQFLRGSFVRDALDFSEGDAASGAQQASAPNSGASGHQKVDLLAFLGQLDPHSSERQLPPGVDEFNPRPRGTIPVVRPPGAVAEHDFLQFCTLCDACLDACPHDSIVAAPARFREAAGTPMIDLLDNPCRMCADTPCINACETGALVAIDPAALAPEEKPVYKIGLALLQQYNCLAYNHSFCTVCAERCPHEGAIILDQGKPRIVAEHCTGCGVCHSVCPAPMNAMMVMPNPSRPPAQRPE</sequence>
<dbReference type="EMBL" id="CP030032">
    <property type="protein sequence ID" value="AWV89973.1"/>
    <property type="molecule type" value="Genomic_DNA"/>
</dbReference>
<evidence type="ECO:0000313" key="7">
    <source>
        <dbReference type="Proteomes" id="UP000249799"/>
    </source>
</evidence>
<organism evidence="6 7">
    <name type="scientific">Bradymonas sediminis</name>
    <dbReference type="NCBI Taxonomy" id="1548548"/>
    <lineage>
        <taxon>Bacteria</taxon>
        <taxon>Deltaproteobacteria</taxon>
        <taxon>Bradymonadales</taxon>
        <taxon>Bradymonadaceae</taxon>
        <taxon>Bradymonas</taxon>
    </lineage>
</organism>
<dbReference type="InterPro" id="IPR017896">
    <property type="entry name" value="4Fe4S_Fe-S-bd"/>
</dbReference>
<dbReference type="SUPFAM" id="SSF54862">
    <property type="entry name" value="4Fe-4S ferredoxins"/>
    <property type="match status" value="1"/>
</dbReference>
<evidence type="ECO:0000256" key="1">
    <source>
        <dbReference type="ARBA" id="ARBA00022485"/>
    </source>
</evidence>
<dbReference type="PANTHER" id="PTHR24960">
    <property type="entry name" value="PHOTOSYSTEM I IRON-SULFUR CENTER-RELATED"/>
    <property type="match status" value="1"/>
</dbReference>
<dbReference type="Proteomes" id="UP000249799">
    <property type="component" value="Chromosome"/>
</dbReference>
<dbReference type="Gene3D" id="3.30.70.20">
    <property type="match status" value="1"/>
</dbReference>
<dbReference type="PANTHER" id="PTHR24960:SF79">
    <property type="entry name" value="PHOTOSYSTEM I IRON-SULFUR CENTER"/>
    <property type="match status" value="1"/>
</dbReference>
<proteinExistence type="predicted"/>
<accession>A0A2Z4FLY1</accession>
<dbReference type="InterPro" id="IPR017900">
    <property type="entry name" value="4Fe4S_Fe_S_CS"/>
</dbReference>
<reference evidence="6 7" key="1">
    <citation type="submission" date="2018-06" db="EMBL/GenBank/DDBJ databases">
        <title>Lujinxingia sediminis gen. nov. sp. nov., a new facultative anaerobic member of the class Deltaproteobacteria, and proposal of Lujinxingaceae fam. nov.</title>
        <authorList>
            <person name="Guo L.-Y."/>
            <person name="Li C.-M."/>
            <person name="Wang S."/>
            <person name="Du Z.-J."/>
        </authorList>
    </citation>
    <scope>NUCLEOTIDE SEQUENCE [LARGE SCALE GENOMIC DNA]</scope>
    <source>
        <strain evidence="6 7">FA350</strain>
    </source>
</reference>
<feature type="region of interest" description="Disordered" evidence="5">
    <location>
        <begin position="1"/>
        <end position="24"/>
    </location>
</feature>
<keyword evidence="2" id="KW-0479">Metal-binding</keyword>
<dbReference type="PROSITE" id="PS51379">
    <property type="entry name" value="4FE4S_FER_2"/>
    <property type="match status" value="3"/>
</dbReference>
<dbReference type="KEGG" id="bsed:DN745_11750"/>
<name>A0A2Z4FLY1_9DELT</name>
<protein>
    <submittedName>
        <fullName evidence="6">Uncharacterized protein</fullName>
    </submittedName>
</protein>
<keyword evidence="4" id="KW-0411">Iron-sulfur</keyword>
<dbReference type="GO" id="GO:0046872">
    <property type="term" value="F:metal ion binding"/>
    <property type="evidence" value="ECO:0007669"/>
    <property type="project" value="UniProtKB-KW"/>
</dbReference>